<protein>
    <submittedName>
        <fullName evidence="2">Uncharacterized protein</fullName>
    </submittedName>
</protein>
<proteinExistence type="predicted"/>
<feature type="compositionally biased region" description="Polar residues" evidence="1">
    <location>
        <begin position="69"/>
        <end position="90"/>
    </location>
</feature>
<dbReference type="EnsemblMetazoa" id="Aqu2.1.22735_001">
    <property type="protein sequence ID" value="Aqu2.1.22735_001"/>
    <property type="gene ID" value="Aqu2.1.22735"/>
</dbReference>
<feature type="compositionally biased region" description="Pro residues" evidence="1">
    <location>
        <begin position="193"/>
        <end position="219"/>
    </location>
</feature>
<dbReference type="AlphaFoldDB" id="A0A1X7U4R2"/>
<accession>A0A1X7U4R2</accession>
<reference evidence="2" key="1">
    <citation type="submission" date="2017-05" db="UniProtKB">
        <authorList>
            <consortium name="EnsemblMetazoa"/>
        </authorList>
    </citation>
    <scope>IDENTIFICATION</scope>
</reference>
<evidence type="ECO:0000313" key="2">
    <source>
        <dbReference type="EnsemblMetazoa" id="Aqu2.1.22735_001"/>
    </source>
</evidence>
<organism evidence="2">
    <name type="scientific">Amphimedon queenslandica</name>
    <name type="common">Sponge</name>
    <dbReference type="NCBI Taxonomy" id="400682"/>
    <lineage>
        <taxon>Eukaryota</taxon>
        <taxon>Metazoa</taxon>
        <taxon>Porifera</taxon>
        <taxon>Demospongiae</taxon>
        <taxon>Heteroscleromorpha</taxon>
        <taxon>Haplosclerida</taxon>
        <taxon>Niphatidae</taxon>
        <taxon>Amphimedon</taxon>
    </lineage>
</organism>
<evidence type="ECO:0000256" key="1">
    <source>
        <dbReference type="SAM" id="MobiDB-lite"/>
    </source>
</evidence>
<name>A0A1X7U4R2_AMPQE</name>
<dbReference type="InParanoid" id="A0A1X7U4R2"/>
<feature type="region of interest" description="Disordered" evidence="1">
    <location>
        <begin position="193"/>
        <end position="221"/>
    </location>
</feature>
<feature type="region of interest" description="Disordered" evidence="1">
    <location>
        <begin position="60"/>
        <end position="91"/>
    </location>
</feature>
<sequence>MADRCCQCQKTGVCKSCSCVKEGRICTNSYPLRDNHCYNQPPASKSVFTSSSNEDLDTHMDVSHCDSDSVPSLSHSPQRSVTGASTTMTPASDELHLNQQELNSLMIEAYGPDALCTTTPNWNSDWRLRWLSVTQRSGSHYFLPRGPTGHWYVSLLIDEIKFLAQKQHIQQLPCTPQPHSLVVTPPPSYPLVNPPPHSSVVTPPPPHRVVTPPAPPPVTTPGLLQSLHLLLTK</sequence>